<protein>
    <submittedName>
        <fullName evidence="1">Uncharacterized protein</fullName>
    </submittedName>
</protein>
<evidence type="ECO:0000313" key="1">
    <source>
        <dbReference type="EMBL" id="KIV78705.1"/>
    </source>
</evidence>
<name>A0A0D1VRL5_9EURO</name>
<sequence length="160" mass="18236">MPTRYPFSRKSKSCRNTQVISFDMSCMTISIDQYAQRTPNISSIVLCSRPGAIHLSRLPTSPCTQPETQPTSYSDEAGLLFSITTTNYITPHQQLQDPSTRRFVPKQQSERHMLDMAPSLPSRPFIPPQRCYKEEDDDEWYSEHPAGLGWVSVRPIGRSI</sequence>
<dbReference type="Proteomes" id="UP000053599">
    <property type="component" value="Unassembled WGS sequence"/>
</dbReference>
<organism evidence="1 2">
    <name type="scientific">Exophiala sideris</name>
    <dbReference type="NCBI Taxonomy" id="1016849"/>
    <lineage>
        <taxon>Eukaryota</taxon>
        <taxon>Fungi</taxon>
        <taxon>Dikarya</taxon>
        <taxon>Ascomycota</taxon>
        <taxon>Pezizomycotina</taxon>
        <taxon>Eurotiomycetes</taxon>
        <taxon>Chaetothyriomycetidae</taxon>
        <taxon>Chaetothyriales</taxon>
        <taxon>Herpotrichiellaceae</taxon>
        <taxon>Exophiala</taxon>
    </lineage>
</organism>
<dbReference type="HOGENOM" id="CLU_1652164_0_0_1"/>
<reference evidence="1 2" key="1">
    <citation type="submission" date="2015-01" db="EMBL/GenBank/DDBJ databases">
        <title>The Genome Sequence of Exophiala sideris CBS121828.</title>
        <authorList>
            <consortium name="The Broad Institute Genomics Platform"/>
            <person name="Cuomo C."/>
            <person name="de Hoog S."/>
            <person name="Gorbushina A."/>
            <person name="Stielow B."/>
            <person name="Teixiera M."/>
            <person name="Abouelleil A."/>
            <person name="Chapman S.B."/>
            <person name="Priest M."/>
            <person name="Young S.K."/>
            <person name="Wortman J."/>
            <person name="Nusbaum C."/>
            <person name="Birren B."/>
        </authorList>
    </citation>
    <scope>NUCLEOTIDE SEQUENCE [LARGE SCALE GENOMIC DNA]</scope>
    <source>
        <strain evidence="1 2">CBS 121828</strain>
    </source>
</reference>
<proteinExistence type="predicted"/>
<dbReference type="EMBL" id="KN846953">
    <property type="protein sequence ID" value="KIV78705.1"/>
    <property type="molecule type" value="Genomic_DNA"/>
</dbReference>
<gene>
    <name evidence="1" type="ORF">PV11_06325</name>
</gene>
<dbReference type="AlphaFoldDB" id="A0A0D1VRL5"/>
<accession>A0A0D1VRL5</accession>
<evidence type="ECO:0000313" key="2">
    <source>
        <dbReference type="Proteomes" id="UP000053599"/>
    </source>
</evidence>